<dbReference type="EC" id="2.7.8.5" evidence="12"/>
<dbReference type="PANTHER" id="PTHR14269">
    <property type="entry name" value="CDP-DIACYLGLYCEROL--GLYCEROL-3-PHOSPHATE 3-PHOSPHATIDYLTRANSFERASE-RELATED"/>
    <property type="match status" value="1"/>
</dbReference>
<dbReference type="GO" id="GO:0046474">
    <property type="term" value="P:glycerophospholipid biosynthetic process"/>
    <property type="evidence" value="ECO:0007669"/>
    <property type="project" value="TreeGrafter"/>
</dbReference>
<evidence type="ECO:0000256" key="13">
    <source>
        <dbReference type="RuleBase" id="RU003750"/>
    </source>
</evidence>
<dbReference type="Pfam" id="PF01066">
    <property type="entry name" value="CDP-OH_P_transf"/>
    <property type="match status" value="1"/>
</dbReference>
<evidence type="ECO:0000256" key="7">
    <source>
        <dbReference type="ARBA" id="ARBA00022989"/>
    </source>
</evidence>
<name>A0A051U7Z6_9MYCO</name>
<keyword evidence="10" id="KW-0594">Phospholipid biosynthesis</keyword>
<feature type="transmembrane region" description="Helical" evidence="14">
    <location>
        <begin position="12"/>
        <end position="31"/>
    </location>
</feature>
<dbReference type="InterPro" id="IPR004570">
    <property type="entry name" value="Phosphatidylglycerol_P_synth"/>
</dbReference>
<evidence type="ECO:0000256" key="5">
    <source>
        <dbReference type="ARBA" id="ARBA00022679"/>
    </source>
</evidence>
<keyword evidence="16" id="KW-1185">Reference proteome</keyword>
<dbReference type="PATRIC" id="fig|1324261.3.peg.2134"/>
<sequence>MVGRANIANLANTLTLLRLVLVPIFLLALFAGDGHQNGFRVVAFVIFAAACITDRLDGLLARNYGMATEFGAFVDPIADKTLVGSALIGLSMLGELPWWVTVLILAREVGVTVLRLIVIRRGVIPASWGGKVKTVVQVLAIGLFILPWAATPGLFRVIAAVVMGAAIVLTVITGIDYVVSTVREVRRTPA</sequence>
<keyword evidence="4" id="KW-0444">Lipid biosynthesis</keyword>
<keyword evidence="11" id="KW-1208">Phospholipid metabolism</keyword>
<evidence type="ECO:0000256" key="11">
    <source>
        <dbReference type="ARBA" id="ARBA00023264"/>
    </source>
</evidence>
<evidence type="ECO:0000256" key="2">
    <source>
        <dbReference type="ARBA" id="ARBA00005074"/>
    </source>
</evidence>
<dbReference type="GO" id="GO:0008444">
    <property type="term" value="F:CDP-diacylglycerol-glycerol-3-phosphate 3-phosphatidyltransferase activity"/>
    <property type="evidence" value="ECO:0007669"/>
    <property type="project" value="UniProtKB-UniRule"/>
</dbReference>
<accession>A0A051U7Z6</accession>
<evidence type="ECO:0000256" key="14">
    <source>
        <dbReference type="SAM" id="Phobius"/>
    </source>
</evidence>
<dbReference type="PROSITE" id="PS00379">
    <property type="entry name" value="CDP_ALCOHOL_P_TRANSF"/>
    <property type="match status" value="1"/>
</dbReference>
<dbReference type="EMBL" id="JLXW01000005">
    <property type="protein sequence ID" value="KBZ64726.1"/>
    <property type="molecule type" value="Genomic_DNA"/>
</dbReference>
<comment type="similarity">
    <text evidence="3 13">Belongs to the CDP-alcohol phosphatidyltransferase class-I family.</text>
</comment>
<feature type="transmembrane region" description="Helical" evidence="14">
    <location>
        <begin position="130"/>
        <end position="149"/>
    </location>
</feature>
<evidence type="ECO:0000256" key="6">
    <source>
        <dbReference type="ARBA" id="ARBA00022692"/>
    </source>
</evidence>
<keyword evidence="6 14" id="KW-0812">Transmembrane</keyword>
<dbReference type="Proteomes" id="UP000025947">
    <property type="component" value="Unassembled WGS sequence"/>
</dbReference>
<reference evidence="15 16" key="1">
    <citation type="submission" date="2014-04" db="EMBL/GenBank/DDBJ databases">
        <title>The Genome Sequence of Mycobacterium tuberculosis TKK-01-0051.</title>
        <authorList>
            <consortium name="The Broad Institute Genomics Platform"/>
            <consortium name="The Broad Institute Genome Sequencing Center for Infectious Disease"/>
            <person name="Earl A.M."/>
            <person name="Cohen K."/>
            <person name="Pym A."/>
            <person name="Bishai W."/>
            <person name="Maharaj K."/>
            <person name="Desjardins C."/>
            <person name="Abeel T."/>
            <person name="Young S."/>
            <person name="Zeng Q."/>
            <person name="Gargeya S."/>
            <person name="Abouelleil A."/>
            <person name="Alvarado L."/>
            <person name="Chapman S.B."/>
            <person name="Gainer-Dewar J."/>
            <person name="Goldberg J."/>
            <person name="Griggs A."/>
            <person name="Gujja S."/>
            <person name="Hansen M."/>
            <person name="Howarth C."/>
            <person name="Imamovic A."/>
            <person name="Larimer J."/>
            <person name="Murphy C."/>
            <person name="Naylor J."/>
            <person name="Pearson M."/>
            <person name="Poon T.W."/>
            <person name="Priest M."/>
            <person name="Roberts A."/>
            <person name="Saif S."/>
            <person name="Shea T."/>
            <person name="Sykes S."/>
            <person name="Wortman J."/>
            <person name="Nusbaum C."/>
            <person name="Birren B."/>
        </authorList>
    </citation>
    <scope>NUCLEOTIDE SEQUENCE [LARGE SCALE GENOMIC DNA]</scope>
    <source>
        <strain evidence="15 16">TKK-01-0051</strain>
    </source>
</reference>
<keyword evidence="5 13" id="KW-0808">Transferase</keyword>
<evidence type="ECO:0000256" key="12">
    <source>
        <dbReference type="NCBIfam" id="TIGR00560"/>
    </source>
</evidence>
<evidence type="ECO:0000256" key="9">
    <source>
        <dbReference type="ARBA" id="ARBA00023136"/>
    </source>
</evidence>
<dbReference type="HOGENOM" id="CLU_051314_2_0_11"/>
<dbReference type="UniPathway" id="UPA00085"/>
<evidence type="ECO:0000256" key="4">
    <source>
        <dbReference type="ARBA" id="ARBA00022516"/>
    </source>
</evidence>
<evidence type="ECO:0000256" key="3">
    <source>
        <dbReference type="ARBA" id="ARBA00010441"/>
    </source>
</evidence>
<dbReference type="InterPro" id="IPR050324">
    <property type="entry name" value="CDP-alcohol_PTase-I"/>
</dbReference>
<comment type="subcellular location">
    <subcellularLocation>
        <location evidence="1">Membrane</location>
        <topology evidence="1">Multi-pass membrane protein</topology>
    </subcellularLocation>
</comment>
<comment type="caution">
    <text evidence="15">The sequence shown here is derived from an EMBL/GenBank/DDBJ whole genome shotgun (WGS) entry which is preliminary data.</text>
</comment>
<dbReference type="InterPro" id="IPR048254">
    <property type="entry name" value="CDP_ALCOHOL_P_TRANSF_CS"/>
</dbReference>
<dbReference type="NCBIfam" id="TIGR00560">
    <property type="entry name" value="pgsA"/>
    <property type="match status" value="1"/>
</dbReference>
<evidence type="ECO:0000313" key="16">
    <source>
        <dbReference type="Proteomes" id="UP000025947"/>
    </source>
</evidence>
<keyword evidence="8" id="KW-0443">Lipid metabolism</keyword>
<protein>
    <recommendedName>
        <fullName evidence="12">CDP-diacylglycerol--glycerol-3-phosphate 3-phosphatidyltransferase</fullName>
        <ecNumber evidence="12">2.7.8.5</ecNumber>
    </recommendedName>
</protein>
<dbReference type="InterPro" id="IPR000462">
    <property type="entry name" value="CDP-OH_P_trans"/>
</dbReference>
<dbReference type="PIRSF" id="PIRSF000847">
    <property type="entry name" value="Phos_ph_gly_syn"/>
    <property type="match status" value="1"/>
</dbReference>
<evidence type="ECO:0000256" key="8">
    <source>
        <dbReference type="ARBA" id="ARBA00023098"/>
    </source>
</evidence>
<gene>
    <name evidence="15" type="ORF">K875_02116</name>
</gene>
<evidence type="ECO:0000256" key="1">
    <source>
        <dbReference type="ARBA" id="ARBA00004141"/>
    </source>
</evidence>
<dbReference type="GO" id="GO:0016020">
    <property type="term" value="C:membrane"/>
    <property type="evidence" value="ECO:0007669"/>
    <property type="project" value="UniProtKB-SubCell"/>
</dbReference>
<keyword evidence="7 14" id="KW-1133">Transmembrane helix</keyword>
<feature type="transmembrane region" description="Helical" evidence="14">
    <location>
        <begin position="96"/>
        <end position="118"/>
    </location>
</feature>
<evidence type="ECO:0000256" key="10">
    <source>
        <dbReference type="ARBA" id="ARBA00023209"/>
    </source>
</evidence>
<dbReference type="Gene3D" id="1.20.120.1760">
    <property type="match status" value="1"/>
</dbReference>
<proteinExistence type="inferred from homology"/>
<organism evidence="15 16">
    <name type="scientific">Mycobacterium [tuberculosis] TKK-01-0051</name>
    <dbReference type="NCBI Taxonomy" id="1324261"/>
    <lineage>
        <taxon>Bacteria</taxon>
        <taxon>Bacillati</taxon>
        <taxon>Actinomycetota</taxon>
        <taxon>Actinomycetes</taxon>
        <taxon>Mycobacteriales</taxon>
        <taxon>Mycobacteriaceae</taxon>
        <taxon>Mycobacterium</taxon>
        <taxon>Mycobacterium avium complex (MAC)</taxon>
    </lineage>
</organism>
<keyword evidence="9 14" id="KW-0472">Membrane</keyword>
<dbReference type="RefSeq" id="WP_044485000.1">
    <property type="nucleotide sequence ID" value="NZ_KK328284.1"/>
</dbReference>
<dbReference type="InterPro" id="IPR043130">
    <property type="entry name" value="CDP-OH_PTrfase_TM_dom"/>
</dbReference>
<comment type="pathway">
    <text evidence="2">Lipid metabolism; phospholipid metabolism.</text>
</comment>
<dbReference type="AlphaFoldDB" id="A0A051U7Z6"/>
<feature type="transmembrane region" description="Helical" evidence="14">
    <location>
        <begin position="155"/>
        <end position="179"/>
    </location>
</feature>
<evidence type="ECO:0000313" key="15">
    <source>
        <dbReference type="EMBL" id="KBZ64726.1"/>
    </source>
</evidence>
<dbReference type="PANTHER" id="PTHR14269:SF52">
    <property type="entry name" value="PHOSPHATIDYLGLYCEROPHOSPHATE SYNTHASE-RELATED"/>
    <property type="match status" value="1"/>
</dbReference>